<protein>
    <submittedName>
        <fullName evidence="1">Uncharacterized protein</fullName>
    </submittedName>
</protein>
<evidence type="ECO:0000313" key="1">
    <source>
        <dbReference type="EMBL" id="ETP47792.1"/>
    </source>
</evidence>
<dbReference type="Proteomes" id="UP000018948">
    <property type="component" value="Unassembled WGS sequence"/>
</dbReference>
<comment type="caution">
    <text evidence="1">The sequence shown here is derived from an EMBL/GenBank/DDBJ whole genome shotgun (WGS) entry which is preliminary data.</text>
</comment>
<gene>
    <name evidence="1" type="ORF">F442_06333</name>
</gene>
<dbReference type="AlphaFoldDB" id="W2ZKA7"/>
<reference evidence="1 2" key="1">
    <citation type="submission" date="2013-11" db="EMBL/GenBank/DDBJ databases">
        <title>The Genome Sequence of Phytophthora parasitica P10297.</title>
        <authorList>
            <consortium name="The Broad Institute Genomics Platform"/>
            <person name="Russ C."/>
            <person name="Tyler B."/>
            <person name="Panabieres F."/>
            <person name="Shan W."/>
            <person name="Tripathy S."/>
            <person name="Grunwald N."/>
            <person name="Machado M."/>
            <person name="Johnson C.S."/>
            <person name="Walker B."/>
            <person name="Young S.K."/>
            <person name="Zeng Q."/>
            <person name="Gargeya S."/>
            <person name="Fitzgerald M."/>
            <person name="Haas B."/>
            <person name="Abouelleil A."/>
            <person name="Allen A.W."/>
            <person name="Alvarado L."/>
            <person name="Arachchi H.M."/>
            <person name="Berlin A.M."/>
            <person name="Chapman S.B."/>
            <person name="Gainer-Dewar J."/>
            <person name="Goldberg J."/>
            <person name="Griggs A."/>
            <person name="Gujja S."/>
            <person name="Hansen M."/>
            <person name="Howarth C."/>
            <person name="Imamovic A."/>
            <person name="Ireland A."/>
            <person name="Larimer J."/>
            <person name="McCowan C."/>
            <person name="Murphy C."/>
            <person name="Pearson M."/>
            <person name="Poon T.W."/>
            <person name="Priest M."/>
            <person name="Roberts A."/>
            <person name="Saif S."/>
            <person name="Shea T."/>
            <person name="Sisk P."/>
            <person name="Sykes S."/>
            <person name="Wortman J."/>
            <person name="Nusbaum C."/>
            <person name="Birren B."/>
        </authorList>
    </citation>
    <scope>NUCLEOTIDE SEQUENCE [LARGE SCALE GENOMIC DNA]</scope>
    <source>
        <strain evidence="1 2">P10297</strain>
    </source>
</reference>
<evidence type="ECO:0000313" key="2">
    <source>
        <dbReference type="Proteomes" id="UP000018948"/>
    </source>
</evidence>
<name>W2ZKA7_PHYNI</name>
<accession>W2ZKA7</accession>
<proteinExistence type="predicted"/>
<organism evidence="1 2">
    <name type="scientific">Phytophthora nicotianae P10297</name>
    <dbReference type="NCBI Taxonomy" id="1317064"/>
    <lineage>
        <taxon>Eukaryota</taxon>
        <taxon>Sar</taxon>
        <taxon>Stramenopiles</taxon>
        <taxon>Oomycota</taxon>
        <taxon>Peronosporomycetes</taxon>
        <taxon>Peronosporales</taxon>
        <taxon>Peronosporaceae</taxon>
        <taxon>Phytophthora</taxon>
    </lineage>
</organism>
<sequence length="145" mass="15958">MEAATTPDEEDEVLLQAELAAVDALIAAADTNLWSLLCAITTPRGYTFGEDYQPGEGELHVLVVSPNTLEAGSAKKQMQYKKMSTEVSCRKLLDVVAMKLAESYIFPCKYGNPTMGDVFSSFSLRQALVEVRRGLCTVARYLQQK</sequence>
<dbReference type="EMBL" id="ANIY01001344">
    <property type="protein sequence ID" value="ETP47792.1"/>
    <property type="molecule type" value="Genomic_DNA"/>
</dbReference>